<dbReference type="InterPro" id="IPR020449">
    <property type="entry name" value="Tscrpt_reg_AraC-type_HTH"/>
</dbReference>
<keyword evidence="1" id="KW-0805">Transcription regulation</keyword>
<keyword evidence="3" id="KW-0010">Activator</keyword>
<feature type="domain" description="HTH araC/xylS-type" evidence="5">
    <location>
        <begin position="175"/>
        <end position="273"/>
    </location>
</feature>
<evidence type="ECO:0000256" key="2">
    <source>
        <dbReference type="ARBA" id="ARBA00023125"/>
    </source>
</evidence>
<keyword evidence="7" id="KW-1185">Reference proteome</keyword>
<dbReference type="AlphaFoldDB" id="A0A926CZK7"/>
<dbReference type="Gene3D" id="2.60.120.10">
    <property type="entry name" value="Jelly Rolls"/>
    <property type="match status" value="1"/>
</dbReference>
<sequence>MEIQLAPMPVVCRTLDAGALAAPGMDSHKEMEVDLVLSGALALEAGEALYTLGEGDILVLPPNLPHRAHPAGGMLELQSLTFDPAALRSTGEVTRKYIEPILAGRLCAPGLIARDSFAGAQVARSMQAICEALDARAAGWELAVSGELYFLLYHLYRLGKGLQPPAQDPAAEGVRQVLDYIALHLDEPLGVEQLARISGYSPSHLMHVFGRMIHTPIRQYVLAMRLKKARLLLEEGRMPVAQVAAQVGFDNPSYFIKVFKRRYGVTPAALRRMEK</sequence>
<keyword evidence="2" id="KW-0238">DNA-binding</keyword>
<evidence type="ECO:0000256" key="3">
    <source>
        <dbReference type="ARBA" id="ARBA00023159"/>
    </source>
</evidence>
<dbReference type="InterPro" id="IPR018060">
    <property type="entry name" value="HTH_AraC"/>
</dbReference>
<dbReference type="InterPro" id="IPR009057">
    <property type="entry name" value="Homeodomain-like_sf"/>
</dbReference>
<protein>
    <submittedName>
        <fullName evidence="6">Helix-turn-helix transcriptional regulator</fullName>
    </submittedName>
</protein>
<dbReference type="Pfam" id="PF12833">
    <property type="entry name" value="HTH_18"/>
    <property type="match status" value="1"/>
</dbReference>
<dbReference type="Proteomes" id="UP000654279">
    <property type="component" value="Unassembled WGS sequence"/>
</dbReference>
<dbReference type="PANTHER" id="PTHR46796">
    <property type="entry name" value="HTH-TYPE TRANSCRIPTIONAL ACTIVATOR RHAS-RELATED"/>
    <property type="match status" value="1"/>
</dbReference>
<dbReference type="InterPro" id="IPR050204">
    <property type="entry name" value="AraC_XylS_family_regulators"/>
</dbReference>
<dbReference type="Gene3D" id="1.10.10.60">
    <property type="entry name" value="Homeodomain-like"/>
    <property type="match status" value="2"/>
</dbReference>
<evidence type="ECO:0000313" key="7">
    <source>
        <dbReference type="Proteomes" id="UP000654279"/>
    </source>
</evidence>
<evidence type="ECO:0000259" key="5">
    <source>
        <dbReference type="PROSITE" id="PS01124"/>
    </source>
</evidence>
<dbReference type="GO" id="GO:0003700">
    <property type="term" value="F:DNA-binding transcription factor activity"/>
    <property type="evidence" value="ECO:0007669"/>
    <property type="project" value="InterPro"/>
</dbReference>
<dbReference type="InterPro" id="IPR014710">
    <property type="entry name" value="RmlC-like_jellyroll"/>
</dbReference>
<organism evidence="6 7">
    <name type="scientific">Luoshenia tenuis</name>
    <dbReference type="NCBI Taxonomy" id="2763654"/>
    <lineage>
        <taxon>Bacteria</taxon>
        <taxon>Bacillati</taxon>
        <taxon>Bacillota</taxon>
        <taxon>Clostridia</taxon>
        <taxon>Christensenellales</taxon>
        <taxon>Christensenellaceae</taxon>
        <taxon>Luoshenia</taxon>
    </lineage>
</organism>
<gene>
    <name evidence="6" type="ORF">H8699_09420</name>
</gene>
<reference evidence="6" key="1">
    <citation type="submission" date="2020-08" db="EMBL/GenBank/DDBJ databases">
        <title>Genome public.</title>
        <authorList>
            <person name="Liu C."/>
            <person name="Sun Q."/>
        </authorList>
    </citation>
    <scope>NUCLEOTIDE SEQUENCE</scope>
    <source>
        <strain evidence="6">NSJ-44</strain>
    </source>
</reference>
<dbReference type="PROSITE" id="PS01124">
    <property type="entry name" value="HTH_ARAC_FAMILY_2"/>
    <property type="match status" value="1"/>
</dbReference>
<name>A0A926CZK7_9FIRM</name>
<dbReference type="PROSITE" id="PS00041">
    <property type="entry name" value="HTH_ARAC_FAMILY_1"/>
    <property type="match status" value="1"/>
</dbReference>
<accession>A0A926CZK7</accession>
<proteinExistence type="predicted"/>
<keyword evidence="4" id="KW-0804">Transcription</keyword>
<evidence type="ECO:0000256" key="1">
    <source>
        <dbReference type="ARBA" id="ARBA00023015"/>
    </source>
</evidence>
<dbReference type="InterPro" id="IPR037923">
    <property type="entry name" value="HTH-like"/>
</dbReference>
<evidence type="ECO:0000256" key="4">
    <source>
        <dbReference type="ARBA" id="ARBA00023163"/>
    </source>
</evidence>
<dbReference type="PRINTS" id="PR00032">
    <property type="entry name" value="HTHARAC"/>
</dbReference>
<dbReference type="Pfam" id="PF02311">
    <property type="entry name" value="AraC_binding"/>
    <property type="match status" value="1"/>
</dbReference>
<dbReference type="EMBL" id="JACRSO010000003">
    <property type="protein sequence ID" value="MBC8529645.1"/>
    <property type="molecule type" value="Genomic_DNA"/>
</dbReference>
<dbReference type="SMART" id="SM00342">
    <property type="entry name" value="HTH_ARAC"/>
    <property type="match status" value="1"/>
</dbReference>
<dbReference type="SUPFAM" id="SSF51215">
    <property type="entry name" value="Regulatory protein AraC"/>
    <property type="match status" value="1"/>
</dbReference>
<dbReference type="RefSeq" id="WP_249285458.1">
    <property type="nucleotide sequence ID" value="NZ_JACRSO010000003.1"/>
</dbReference>
<dbReference type="SUPFAM" id="SSF46689">
    <property type="entry name" value="Homeodomain-like"/>
    <property type="match status" value="2"/>
</dbReference>
<comment type="caution">
    <text evidence="6">The sequence shown here is derived from an EMBL/GenBank/DDBJ whole genome shotgun (WGS) entry which is preliminary data.</text>
</comment>
<dbReference type="InterPro" id="IPR018062">
    <property type="entry name" value="HTH_AraC-typ_CS"/>
</dbReference>
<dbReference type="InterPro" id="IPR003313">
    <property type="entry name" value="AraC-bd"/>
</dbReference>
<dbReference type="GO" id="GO:0043565">
    <property type="term" value="F:sequence-specific DNA binding"/>
    <property type="evidence" value="ECO:0007669"/>
    <property type="project" value="InterPro"/>
</dbReference>
<evidence type="ECO:0000313" key="6">
    <source>
        <dbReference type="EMBL" id="MBC8529645.1"/>
    </source>
</evidence>